<keyword evidence="3 6" id="KW-0812">Transmembrane</keyword>
<reference evidence="7 8" key="1">
    <citation type="submission" date="2019-03" db="EMBL/GenBank/DDBJ databases">
        <title>Bacillus niacini sp. nov. a Nicotinate-Metabolizing Mesophile Isolated from Soil.</title>
        <authorList>
            <person name="Zhang G."/>
        </authorList>
    </citation>
    <scope>NUCLEOTIDE SEQUENCE [LARGE SCALE GENOMIC DNA]</scope>
    <source>
        <strain evidence="7 8">WN066</strain>
    </source>
</reference>
<accession>A0A4V3ATN5</accession>
<evidence type="ECO:0000313" key="8">
    <source>
        <dbReference type="Proteomes" id="UP000295132"/>
    </source>
</evidence>
<organism evidence="7 8">
    <name type="scientific">Bacillus salipaludis</name>
    <dbReference type="NCBI Taxonomy" id="2547811"/>
    <lineage>
        <taxon>Bacteria</taxon>
        <taxon>Bacillati</taxon>
        <taxon>Bacillota</taxon>
        <taxon>Bacilli</taxon>
        <taxon>Bacillales</taxon>
        <taxon>Bacillaceae</taxon>
        <taxon>Bacillus</taxon>
    </lineage>
</organism>
<dbReference type="GO" id="GO:0005886">
    <property type="term" value="C:plasma membrane"/>
    <property type="evidence" value="ECO:0007669"/>
    <property type="project" value="UniProtKB-SubCell"/>
</dbReference>
<evidence type="ECO:0000256" key="2">
    <source>
        <dbReference type="ARBA" id="ARBA00022475"/>
    </source>
</evidence>
<dbReference type="Proteomes" id="UP000295132">
    <property type="component" value="Unassembled WGS sequence"/>
</dbReference>
<feature type="transmembrane region" description="Helical" evidence="6">
    <location>
        <begin position="80"/>
        <end position="98"/>
    </location>
</feature>
<gene>
    <name evidence="7" type="ORF">E2K98_14095</name>
</gene>
<evidence type="ECO:0000313" key="7">
    <source>
        <dbReference type="EMBL" id="TDK60852.1"/>
    </source>
</evidence>
<evidence type="ECO:0000256" key="5">
    <source>
        <dbReference type="ARBA" id="ARBA00023136"/>
    </source>
</evidence>
<protein>
    <submittedName>
        <fullName evidence="7">LrgB family protein</fullName>
    </submittedName>
</protein>
<keyword evidence="4 6" id="KW-1133">Transmembrane helix</keyword>
<dbReference type="PANTHER" id="PTHR30249">
    <property type="entry name" value="PUTATIVE SEROTONIN TRANSPORTER"/>
    <property type="match status" value="1"/>
</dbReference>
<evidence type="ECO:0000256" key="3">
    <source>
        <dbReference type="ARBA" id="ARBA00022692"/>
    </source>
</evidence>
<keyword evidence="5 6" id="KW-0472">Membrane</keyword>
<sequence>MQLLQKQLKQEHKGGNKVEKWIESLFICTGITLLSYIAGVRVFQKFNKPWLNPMYTVSVFIVSVLSLLHMNMKIYTSGTGIFSLLLGTATVSLAIPLYKQILLIKKYLPVILSSVFPGTVLGVASIVVLTKALHLNQKIMVSLLPKSVTAPIALSISNSLGGIPSLTVLFVFTSAIFSLIIGPLLLKHARIKSGVAKGLALGTSAQAIGANRAFEWGEFEGAMGSIAMIIAGVVMSLLTPLLIMLYL</sequence>
<comment type="caution">
    <text evidence="7">The sequence shown here is derived from an EMBL/GenBank/DDBJ whole genome shotgun (WGS) entry which is preliminary data.</text>
</comment>
<feature type="transmembrane region" description="Helical" evidence="6">
    <location>
        <begin position="226"/>
        <end position="246"/>
    </location>
</feature>
<dbReference type="EMBL" id="SMYO01000006">
    <property type="protein sequence ID" value="TDK60852.1"/>
    <property type="molecule type" value="Genomic_DNA"/>
</dbReference>
<feature type="transmembrane region" description="Helical" evidence="6">
    <location>
        <begin position="166"/>
        <end position="186"/>
    </location>
</feature>
<dbReference type="AlphaFoldDB" id="A0A4V3ATN5"/>
<keyword evidence="2" id="KW-1003">Cell membrane</keyword>
<proteinExistence type="predicted"/>
<name>A0A4V3ATN5_9BACI</name>
<dbReference type="PANTHER" id="PTHR30249:SF17">
    <property type="entry name" value="HOLIN-LIKE PROTEIN CIDB"/>
    <property type="match status" value="1"/>
</dbReference>
<feature type="transmembrane region" description="Helical" evidence="6">
    <location>
        <begin position="110"/>
        <end position="129"/>
    </location>
</feature>
<evidence type="ECO:0000256" key="6">
    <source>
        <dbReference type="SAM" id="Phobius"/>
    </source>
</evidence>
<feature type="transmembrane region" description="Helical" evidence="6">
    <location>
        <begin position="21"/>
        <end position="38"/>
    </location>
</feature>
<feature type="transmembrane region" description="Helical" evidence="6">
    <location>
        <begin position="50"/>
        <end position="68"/>
    </location>
</feature>
<evidence type="ECO:0000256" key="1">
    <source>
        <dbReference type="ARBA" id="ARBA00004651"/>
    </source>
</evidence>
<dbReference type="Pfam" id="PF04172">
    <property type="entry name" value="LrgB"/>
    <property type="match status" value="1"/>
</dbReference>
<dbReference type="InterPro" id="IPR007300">
    <property type="entry name" value="CidB/LrgB"/>
</dbReference>
<evidence type="ECO:0000256" key="4">
    <source>
        <dbReference type="ARBA" id="ARBA00022989"/>
    </source>
</evidence>
<comment type="subcellular location">
    <subcellularLocation>
        <location evidence="1">Cell membrane</location>
        <topology evidence="1">Multi-pass membrane protein</topology>
    </subcellularLocation>
</comment>